<dbReference type="OrthoDB" id="9762420at2"/>
<comment type="caution">
    <text evidence="6">The sequence shown here is derived from an EMBL/GenBank/DDBJ whole genome shotgun (WGS) entry which is preliminary data.</text>
</comment>
<evidence type="ECO:0000256" key="3">
    <source>
        <dbReference type="ARBA" id="ARBA00022525"/>
    </source>
</evidence>
<evidence type="ECO:0000259" key="4">
    <source>
        <dbReference type="Pfam" id="PF04717"/>
    </source>
</evidence>
<dbReference type="PANTHER" id="PTHR32305:SF15">
    <property type="entry name" value="PROTEIN RHSA-RELATED"/>
    <property type="match status" value="1"/>
</dbReference>
<dbReference type="InterPro" id="IPR037026">
    <property type="entry name" value="Vgr_OB-fold_dom_sf"/>
</dbReference>
<dbReference type="InterPro" id="IPR054030">
    <property type="entry name" value="Gp5_Vgr_C"/>
</dbReference>
<accession>A0A317MYL5</accession>
<keyword evidence="7" id="KW-1185">Reference proteome</keyword>
<dbReference type="GO" id="GO:0005576">
    <property type="term" value="C:extracellular region"/>
    <property type="evidence" value="ECO:0007669"/>
    <property type="project" value="UniProtKB-SubCell"/>
</dbReference>
<dbReference type="InterPro" id="IPR006531">
    <property type="entry name" value="Gp5/Vgr_OB"/>
</dbReference>
<dbReference type="Gene3D" id="3.55.50.10">
    <property type="entry name" value="Baseplate protein-like domains"/>
    <property type="match status" value="1"/>
</dbReference>
<dbReference type="Pfam" id="PF22178">
    <property type="entry name" value="Gp5_trimer_C"/>
    <property type="match status" value="1"/>
</dbReference>
<evidence type="ECO:0000256" key="1">
    <source>
        <dbReference type="ARBA" id="ARBA00004613"/>
    </source>
</evidence>
<dbReference type="SUPFAM" id="SSF69279">
    <property type="entry name" value="Phage tail proteins"/>
    <property type="match status" value="2"/>
</dbReference>
<dbReference type="Pfam" id="PF05954">
    <property type="entry name" value="Phage_GPD"/>
    <property type="match status" value="1"/>
</dbReference>
<proteinExistence type="inferred from homology"/>
<evidence type="ECO:0000313" key="7">
    <source>
        <dbReference type="Proteomes" id="UP000246569"/>
    </source>
</evidence>
<dbReference type="Gene3D" id="4.10.220.110">
    <property type="match status" value="1"/>
</dbReference>
<dbReference type="Gene3D" id="2.30.110.50">
    <property type="match status" value="1"/>
</dbReference>
<dbReference type="PANTHER" id="PTHR32305">
    <property type="match status" value="1"/>
</dbReference>
<dbReference type="Gene3D" id="2.40.50.230">
    <property type="entry name" value="Gp5 N-terminal domain"/>
    <property type="match status" value="1"/>
</dbReference>
<comment type="subcellular location">
    <subcellularLocation>
        <location evidence="1">Secreted</location>
    </subcellularLocation>
</comment>
<feature type="domain" description="Gp5/Type VI secretion system Vgr C-terminal trimerisation" evidence="5">
    <location>
        <begin position="472"/>
        <end position="583"/>
    </location>
</feature>
<evidence type="ECO:0000313" key="6">
    <source>
        <dbReference type="EMBL" id="PWV64770.1"/>
    </source>
</evidence>
<gene>
    <name evidence="6" type="ORF">C7443_102423</name>
</gene>
<dbReference type="InterPro" id="IPR017847">
    <property type="entry name" value="T6SS_RhsGE_Vgr_subset"/>
</dbReference>
<evidence type="ECO:0000256" key="2">
    <source>
        <dbReference type="ARBA" id="ARBA00005558"/>
    </source>
</evidence>
<dbReference type="SUPFAM" id="SSF69255">
    <property type="entry name" value="gp5 N-terminal domain-like"/>
    <property type="match status" value="1"/>
</dbReference>
<dbReference type="InterPro" id="IPR006533">
    <property type="entry name" value="T6SS_Vgr_RhsGE"/>
</dbReference>
<dbReference type="InterPro" id="IPR050708">
    <property type="entry name" value="T6SS_VgrG/RHS"/>
</dbReference>
<dbReference type="FunFam" id="3.55.50.10:FF:000001">
    <property type="entry name" value="Actin cross-linking toxin VgrG1"/>
    <property type="match status" value="1"/>
</dbReference>
<organism evidence="6 7">
    <name type="scientific">Plasticicumulans acidivorans</name>
    <dbReference type="NCBI Taxonomy" id="886464"/>
    <lineage>
        <taxon>Bacteria</taxon>
        <taxon>Pseudomonadati</taxon>
        <taxon>Pseudomonadota</taxon>
        <taxon>Gammaproteobacteria</taxon>
        <taxon>Candidatus Competibacteraceae</taxon>
        <taxon>Plasticicumulans</taxon>
    </lineage>
</organism>
<reference evidence="6 7" key="1">
    <citation type="submission" date="2018-05" db="EMBL/GenBank/DDBJ databases">
        <title>Genomic Encyclopedia of Type Strains, Phase IV (KMG-IV): sequencing the most valuable type-strain genomes for metagenomic binning, comparative biology and taxonomic classification.</title>
        <authorList>
            <person name="Goeker M."/>
        </authorList>
    </citation>
    <scope>NUCLEOTIDE SEQUENCE [LARGE SCALE GENOMIC DNA]</scope>
    <source>
        <strain evidence="6 7">DSM 23606</strain>
    </source>
</reference>
<sequence>MAITQAQRAVTVSCTQLDTDKLLLRRMETHEELGRLFAFELEFAAEDFSIDPATVLGQSLAVKVLLPAGGERYFHGIVARFGQTSGDGRLATYRATLRPWLWLLTHCSDCRIFQEKTVPDIIKEVFEGHGLADFEDKLAGSYATREYCVQYCESDFDFVSRLMEKEGIYYYFRHEASRHVMVLADDYSGHKNADGYAEVPYFPPDAHNRRKRDHLWEWSQALEVQSTKLTLNDYDFTRPSAALLSNSTATPPASSLQFARYGYPGAYIDTGAGDHYARTSLEALRTRATEVVFRGDARGLGCGGLFTLSGCPREPLNIEYLITALNCSLQLDDFHSGGGGAGFDFGVSLRTQDAQAPFRALPLTPVGRIAGPQTAVVVGPSGAEIHTDQHGRVKVHFHWDRHDQRDENSSCWIRVSQAWAGKGWGGMLIPRIGQEVIVDFLEGDPDQPIIVGRVYNGEQTVPFGLPDNATQSGIRSRSSTGGAAANCNEIRLEDKSGSEHLLIHAEKDQMIEVEHDETHWVGNDRKKNVDHDETVTIGNDRTESVGNNESISIKAKQKLDVGTERSTKVGTNDKLDVGQKLTITAGTEISLTTGAASIVLKSDGTIEISGVQLKISASATLKASASASAEVDGGGMLTLKGGMVKIN</sequence>
<dbReference type="Pfam" id="PF04717">
    <property type="entry name" value="Phage_base_V"/>
    <property type="match status" value="1"/>
</dbReference>
<dbReference type="AlphaFoldDB" id="A0A317MYL5"/>
<dbReference type="SUPFAM" id="SSF69349">
    <property type="entry name" value="Phage fibre proteins"/>
    <property type="match status" value="1"/>
</dbReference>
<keyword evidence="3" id="KW-0964">Secreted</keyword>
<feature type="domain" description="Gp5/Type VI secretion system Vgr protein OB-fold" evidence="4">
    <location>
        <begin position="386"/>
        <end position="455"/>
    </location>
</feature>
<dbReference type="RefSeq" id="WP_110017400.1">
    <property type="nucleotide sequence ID" value="NZ_QGTJ01000002.1"/>
</dbReference>
<protein>
    <submittedName>
        <fullName evidence="6">Type VI secretion system secreted protein VgrG</fullName>
    </submittedName>
</protein>
<dbReference type="NCBIfam" id="TIGR03361">
    <property type="entry name" value="VI_Rhs_Vgr"/>
    <property type="match status" value="1"/>
</dbReference>
<dbReference type="EMBL" id="QGTJ01000002">
    <property type="protein sequence ID" value="PWV64770.1"/>
    <property type="molecule type" value="Genomic_DNA"/>
</dbReference>
<dbReference type="FunFam" id="2.40.50.230:FF:000001">
    <property type="entry name" value="Type VI secretion protein VgrG"/>
    <property type="match status" value="1"/>
</dbReference>
<name>A0A317MYL5_9GAMM</name>
<dbReference type="Proteomes" id="UP000246569">
    <property type="component" value="Unassembled WGS sequence"/>
</dbReference>
<evidence type="ECO:0000259" key="5">
    <source>
        <dbReference type="Pfam" id="PF22178"/>
    </source>
</evidence>
<comment type="similarity">
    <text evidence="2">Belongs to the VgrG protein family.</text>
</comment>
<dbReference type="NCBIfam" id="TIGR01646">
    <property type="entry name" value="vgr_GE"/>
    <property type="match status" value="1"/>
</dbReference>